<dbReference type="InterPro" id="IPR000490">
    <property type="entry name" value="Glyco_hydro_17"/>
</dbReference>
<keyword evidence="9 15" id="KW-0804">Transcription</keyword>
<evidence type="ECO:0000259" key="17">
    <source>
        <dbReference type="Pfam" id="PF05645"/>
    </source>
</evidence>
<evidence type="ECO:0000256" key="8">
    <source>
        <dbReference type="ARBA" id="ARBA00023002"/>
    </source>
</evidence>
<keyword evidence="8 13" id="KW-0560">Oxidoreductase</keyword>
<feature type="region of interest" description="Disordered" evidence="16">
    <location>
        <begin position="167"/>
        <end position="188"/>
    </location>
</feature>
<reference evidence="20" key="1">
    <citation type="submission" date="2024-07" db="EMBL/GenBank/DDBJ databases">
        <title>Two chromosome-level genome assemblies of Korean endemic species Abeliophyllum distichum and Forsythia ovata (Oleaceae).</title>
        <authorList>
            <person name="Jang H."/>
        </authorList>
    </citation>
    <scope>NUCLEOTIDE SEQUENCE [LARGE SCALE GENOMIC DNA]</scope>
</reference>
<comment type="similarity">
    <text evidence="4 14">Belongs to the glycosyl hydrolase 17 family.</text>
</comment>
<comment type="function">
    <text evidence="15">DNA-dependent RNA polymerase catalyzes the transcription of DNA into RNA using the four ribonucleoside triphosphates as substrates. Specific core component of RNA polymerase III which synthesizes small RNAs, such as 5S rRNA and tRNAs.</text>
</comment>
<evidence type="ECO:0000256" key="10">
    <source>
        <dbReference type="ARBA" id="ARBA00023242"/>
    </source>
</evidence>
<keyword evidence="10 15" id="KW-0539">Nucleus</keyword>
<dbReference type="AlphaFoldDB" id="A0ABD1P2P2"/>
<dbReference type="EMBL" id="JBFOLK010000033">
    <property type="protein sequence ID" value="KAL2458142.1"/>
    <property type="molecule type" value="Genomic_DNA"/>
</dbReference>
<dbReference type="Pfam" id="PF08221">
    <property type="entry name" value="HTH_9"/>
    <property type="match status" value="1"/>
</dbReference>
<dbReference type="GO" id="GO:0046872">
    <property type="term" value="F:metal ion binding"/>
    <property type="evidence" value="ECO:0007669"/>
    <property type="project" value="UniProtKB-KW"/>
</dbReference>
<feature type="domain" description="RNA polymerase III Rpc82 C -terminal" evidence="17">
    <location>
        <begin position="149"/>
        <end position="334"/>
    </location>
</feature>
<sequence>MVSQYGIKLAAYLISSSYGDFCSKVCECLLSRGTLTLAQIIRFTELSRENVINCLRVLIHQNCVQAFSIQQEVAFGEAPKIVTQYMALFDITIHKMRFPKFMQIVSEELGKDCLGIFEGLLQHGRLSLNQIIDRNMQTPDNSDVHAVRESFSRLLNARFVERCPAPEPFLAPPEEETPAKKRGTKSAKIAEAPKTIEQRALATASPMESIRFLMEIDTLRGTSEEKGMESHDIATLEEKWKQDFSDAELSSSGKKKEILWRVNFEEFVRRLRHKACIEYVRIRLSDQAGIVLSAILELTRSSETRLKTDKSASMSINDIYDEVIKKDGGLGMDLERVRVSLVQLGCQIPTTGIDETYSIDLKNIIELAQNEEVESVVLKRYGREAYRIFRLLSKFGRLLETDKGFHLQRQARQDIKVDNNYIIPRSTNIWIDVVSMHHDQDFWGENVNEFKPERFKDDPLYGGCKHKMGFLPFGFGARMCVARNFATMEYKIVLTLILTRFSLSLSPLYCHCPAILLSLRPAGEFEIIEINTVLNIQSTVTFETHTLIFIFTMERLCVLLFTIACILSTNSCARAIGVNYGFLGDNLPTLANVVALLKSRNIQKIRIFNPNPNVLTALGGSGIEVILGVRNENLEELASDATAAA</sequence>
<keyword evidence="12 13" id="KW-0479">Metal-binding</keyword>
<dbReference type="Pfam" id="PF05645">
    <property type="entry name" value="RNA_pol_Rpc82"/>
    <property type="match status" value="1"/>
</dbReference>
<dbReference type="PANTHER" id="PTHR12949">
    <property type="entry name" value="RNA POLYMERASE III DNA DIRECTED -RELATED"/>
    <property type="match status" value="1"/>
</dbReference>
<dbReference type="GO" id="GO:0016798">
    <property type="term" value="F:hydrolase activity, acting on glycosyl bonds"/>
    <property type="evidence" value="ECO:0007669"/>
    <property type="project" value="UniProtKB-KW"/>
</dbReference>
<name>A0ABD1P2P2_9LAMI</name>
<dbReference type="Pfam" id="PF00067">
    <property type="entry name" value="p450"/>
    <property type="match status" value="1"/>
</dbReference>
<organism evidence="19 20">
    <name type="scientific">Abeliophyllum distichum</name>
    <dbReference type="NCBI Taxonomy" id="126358"/>
    <lineage>
        <taxon>Eukaryota</taxon>
        <taxon>Viridiplantae</taxon>
        <taxon>Streptophyta</taxon>
        <taxon>Embryophyta</taxon>
        <taxon>Tracheophyta</taxon>
        <taxon>Spermatophyta</taxon>
        <taxon>Magnoliopsida</taxon>
        <taxon>eudicotyledons</taxon>
        <taxon>Gunneridae</taxon>
        <taxon>Pentapetalae</taxon>
        <taxon>asterids</taxon>
        <taxon>lamiids</taxon>
        <taxon>Lamiales</taxon>
        <taxon>Oleaceae</taxon>
        <taxon>Forsythieae</taxon>
        <taxon>Abeliophyllum</taxon>
    </lineage>
</organism>
<accession>A0ABD1P2P2</accession>
<evidence type="ECO:0000256" key="13">
    <source>
        <dbReference type="RuleBase" id="RU000461"/>
    </source>
</evidence>
<dbReference type="InterPro" id="IPR036396">
    <property type="entry name" value="Cyt_P450_sf"/>
</dbReference>
<dbReference type="GO" id="GO:0003697">
    <property type="term" value="F:single-stranded DNA binding"/>
    <property type="evidence" value="ECO:0007669"/>
    <property type="project" value="UniProtKB-UniRule"/>
</dbReference>
<keyword evidence="12 13" id="KW-0408">Iron</keyword>
<evidence type="ECO:0000256" key="12">
    <source>
        <dbReference type="PIRSR" id="PIRSR602401-1"/>
    </source>
</evidence>
<dbReference type="InterPro" id="IPR001128">
    <property type="entry name" value="Cyt_P450"/>
</dbReference>
<dbReference type="InterPro" id="IPR036388">
    <property type="entry name" value="WH-like_DNA-bd_sf"/>
</dbReference>
<comment type="subunit">
    <text evidence="15">Component of the RNA polymerase III (Pol III) complex consisting of 17 subunits.</text>
</comment>
<evidence type="ECO:0000256" key="2">
    <source>
        <dbReference type="ARBA" id="ARBA00004167"/>
    </source>
</evidence>
<keyword evidence="11" id="KW-0326">Glycosidase</keyword>
<dbReference type="GO" id="GO:0004497">
    <property type="term" value="F:monooxygenase activity"/>
    <property type="evidence" value="ECO:0007669"/>
    <property type="project" value="UniProtKB-KW"/>
</dbReference>
<dbReference type="SUPFAM" id="SSF48264">
    <property type="entry name" value="Cytochrome P450"/>
    <property type="match status" value="1"/>
</dbReference>
<evidence type="ECO:0000313" key="20">
    <source>
        <dbReference type="Proteomes" id="UP001604336"/>
    </source>
</evidence>
<dbReference type="PRINTS" id="PR00463">
    <property type="entry name" value="EP450I"/>
</dbReference>
<evidence type="ECO:0000256" key="1">
    <source>
        <dbReference type="ARBA" id="ARBA00004123"/>
    </source>
</evidence>
<dbReference type="GO" id="GO:0005666">
    <property type="term" value="C:RNA polymerase III complex"/>
    <property type="evidence" value="ECO:0007669"/>
    <property type="project" value="UniProtKB-UniRule"/>
</dbReference>
<dbReference type="FunFam" id="1.10.10.10:FF:000218">
    <property type="entry name" value="DNA-directed RNA polymerase III subunit RPC3"/>
    <property type="match status" value="1"/>
</dbReference>
<evidence type="ECO:0000259" key="18">
    <source>
        <dbReference type="Pfam" id="PF08221"/>
    </source>
</evidence>
<dbReference type="InterPro" id="IPR008806">
    <property type="entry name" value="RNA_pol_III_Rpc82_C"/>
</dbReference>
<evidence type="ECO:0000256" key="6">
    <source>
        <dbReference type="ARBA" id="ARBA00022478"/>
    </source>
</evidence>
<dbReference type="InterPro" id="IPR039748">
    <property type="entry name" value="RPC3"/>
</dbReference>
<keyword evidence="12 13" id="KW-0349">Heme</keyword>
<keyword evidence="13" id="KW-0503">Monooxygenase</keyword>
<dbReference type="PROSITE" id="PS00086">
    <property type="entry name" value="CYTOCHROME_P450"/>
    <property type="match status" value="1"/>
</dbReference>
<dbReference type="SUPFAM" id="SSF51445">
    <property type="entry name" value="(Trans)glycosidases"/>
    <property type="match status" value="1"/>
</dbReference>
<dbReference type="InterPro" id="IPR002401">
    <property type="entry name" value="Cyt_P450_E_grp-I"/>
</dbReference>
<evidence type="ECO:0000313" key="19">
    <source>
        <dbReference type="EMBL" id="KAL2458142.1"/>
    </source>
</evidence>
<evidence type="ECO:0000256" key="5">
    <source>
        <dbReference type="ARBA" id="ARBA00016689"/>
    </source>
</evidence>
<dbReference type="Pfam" id="PF00332">
    <property type="entry name" value="Glyco_hydro_17"/>
    <property type="match status" value="1"/>
</dbReference>
<evidence type="ECO:0000256" key="3">
    <source>
        <dbReference type="ARBA" id="ARBA00007206"/>
    </source>
</evidence>
<dbReference type="InterPro" id="IPR013197">
    <property type="entry name" value="RNA_pol_III_RPC82-rel_HTH"/>
</dbReference>
<evidence type="ECO:0000256" key="14">
    <source>
        <dbReference type="RuleBase" id="RU004335"/>
    </source>
</evidence>
<dbReference type="InterPro" id="IPR017972">
    <property type="entry name" value="Cyt_P450_CS"/>
</dbReference>
<evidence type="ECO:0000256" key="9">
    <source>
        <dbReference type="ARBA" id="ARBA00023163"/>
    </source>
</evidence>
<evidence type="ECO:0000256" key="16">
    <source>
        <dbReference type="SAM" id="MobiDB-lite"/>
    </source>
</evidence>
<dbReference type="Proteomes" id="UP001604336">
    <property type="component" value="Unassembled WGS sequence"/>
</dbReference>
<gene>
    <name evidence="19" type="ORF">Adt_46083</name>
</gene>
<keyword evidence="6 15" id="KW-0240">DNA-directed RNA polymerase</keyword>
<comment type="caution">
    <text evidence="19">The sequence shown here is derived from an EMBL/GenBank/DDBJ whole genome shotgun (WGS) entry which is preliminary data.</text>
</comment>
<keyword evidence="20" id="KW-1185">Reference proteome</keyword>
<keyword evidence="7" id="KW-0378">Hydrolase</keyword>
<comment type="cofactor">
    <cofactor evidence="12">
        <name>heme</name>
        <dbReference type="ChEBI" id="CHEBI:30413"/>
    </cofactor>
</comment>
<evidence type="ECO:0000256" key="15">
    <source>
        <dbReference type="RuleBase" id="RU367076"/>
    </source>
</evidence>
<dbReference type="GO" id="GO:0016020">
    <property type="term" value="C:membrane"/>
    <property type="evidence" value="ECO:0007669"/>
    <property type="project" value="UniProtKB-SubCell"/>
</dbReference>
<comment type="similarity">
    <text evidence="13">Belongs to the cytochrome P450 family.</text>
</comment>
<dbReference type="Gene3D" id="1.10.10.10">
    <property type="entry name" value="Winged helix-like DNA-binding domain superfamily/Winged helix DNA-binding domain"/>
    <property type="match status" value="4"/>
</dbReference>
<dbReference type="InterPro" id="IPR017853">
    <property type="entry name" value="GH"/>
</dbReference>
<comment type="subcellular location">
    <subcellularLocation>
        <location evidence="2">Membrane</location>
        <topology evidence="2">Single-pass membrane protein</topology>
    </subcellularLocation>
    <subcellularLocation>
        <location evidence="1 15">Nucleus</location>
    </subcellularLocation>
</comment>
<feature type="binding site" description="axial binding residue" evidence="12">
    <location>
        <position position="480"/>
    </location>
    <ligand>
        <name>heme</name>
        <dbReference type="ChEBI" id="CHEBI:30413"/>
    </ligand>
    <ligandPart>
        <name>Fe</name>
        <dbReference type="ChEBI" id="CHEBI:18248"/>
    </ligandPart>
</feature>
<protein>
    <recommendedName>
        <fullName evidence="5 15">DNA-directed RNA polymerase III subunit RPC3</fullName>
        <shortName evidence="15">RNA polymerase III subunit C3</shortName>
    </recommendedName>
</protein>
<evidence type="ECO:0000256" key="7">
    <source>
        <dbReference type="ARBA" id="ARBA00022801"/>
    </source>
</evidence>
<dbReference type="Gene3D" id="1.10.630.10">
    <property type="entry name" value="Cytochrome P450"/>
    <property type="match status" value="1"/>
</dbReference>
<dbReference type="Gene3D" id="3.20.20.80">
    <property type="entry name" value="Glycosidases"/>
    <property type="match status" value="1"/>
</dbReference>
<proteinExistence type="inferred from homology"/>
<dbReference type="FunFam" id="1.10.10.10:FF:000515">
    <property type="entry name" value="DNA-directed RNA polymerase III subunit rpc3"/>
    <property type="match status" value="1"/>
</dbReference>
<evidence type="ECO:0000256" key="4">
    <source>
        <dbReference type="ARBA" id="ARBA00008773"/>
    </source>
</evidence>
<feature type="domain" description="RNA polymerase III subunit RPC82-related helix-turn-helix" evidence="18">
    <location>
        <begin position="9"/>
        <end position="67"/>
    </location>
</feature>
<dbReference type="PANTHER" id="PTHR12949:SF0">
    <property type="entry name" value="DNA-DIRECTED RNA POLYMERASE III SUBUNIT RPC3"/>
    <property type="match status" value="1"/>
</dbReference>
<comment type="similarity">
    <text evidence="3 15">Belongs to the eukaryotic RPC3/POLR3C RNA polymerase subunit family.</text>
</comment>
<evidence type="ECO:0000256" key="11">
    <source>
        <dbReference type="ARBA" id="ARBA00023295"/>
    </source>
</evidence>